<evidence type="ECO:0000313" key="3">
    <source>
        <dbReference type="Proteomes" id="UP000249819"/>
    </source>
</evidence>
<feature type="domain" description="RRM" evidence="1">
    <location>
        <begin position="1"/>
        <end position="79"/>
    </location>
</feature>
<comment type="caution">
    <text evidence="2">The sequence shown here is derived from an EMBL/GenBank/DDBJ whole genome shotgun (WGS) entry which is preliminary data.</text>
</comment>
<dbReference type="Gene3D" id="3.30.70.330">
    <property type="match status" value="1"/>
</dbReference>
<dbReference type="SUPFAM" id="SSF54928">
    <property type="entry name" value="RNA-binding domain, RBD"/>
    <property type="match status" value="1"/>
</dbReference>
<protein>
    <submittedName>
        <fullName evidence="2">RNA recognition motif-containing protein</fullName>
    </submittedName>
</protein>
<dbReference type="RefSeq" id="WP_111593254.1">
    <property type="nucleotide sequence ID" value="NZ_QLMA01000005.1"/>
</dbReference>
<proteinExistence type="predicted"/>
<dbReference type="AlphaFoldDB" id="A0A327W5I3"/>
<name>A0A327W5I3_9BACT</name>
<sequence>MNIFVGNLSDQTNEQQLSDLFSPFGIVRNIKVIYDNYTGRSRGFAFIEMPDDAQAEKAIRNLNDSFFDRKAIVVNEAKPRTDRDRSSRSRY</sequence>
<dbReference type="InterPro" id="IPR035979">
    <property type="entry name" value="RBD_domain_sf"/>
</dbReference>
<evidence type="ECO:0000313" key="2">
    <source>
        <dbReference type="EMBL" id="RAJ80248.1"/>
    </source>
</evidence>
<dbReference type="InterPro" id="IPR012677">
    <property type="entry name" value="Nucleotide-bd_a/b_plait_sf"/>
</dbReference>
<dbReference type="SMART" id="SM00360">
    <property type="entry name" value="RRM"/>
    <property type="match status" value="1"/>
</dbReference>
<dbReference type="PANTHER" id="PTHR48034">
    <property type="entry name" value="TRANSFORMER-2 SEX-DETERMINING PROTEIN-RELATED"/>
    <property type="match status" value="1"/>
</dbReference>
<accession>A0A327W5I3</accession>
<gene>
    <name evidence="2" type="ORF">CLV59_105356</name>
</gene>
<dbReference type="OrthoDB" id="9798855at2"/>
<dbReference type="InterPro" id="IPR000504">
    <property type="entry name" value="RRM_dom"/>
</dbReference>
<dbReference type="Pfam" id="PF00076">
    <property type="entry name" value="RRM_1"/>
    <property type="match status" value="1"/>
</dbReference>
<reference evidence="2 3" key="1">
    <citation type="submission" date="2018-06" db="EMBL/GenBank/DDBJ databases">
        <title>Genomic Encyclopedia of Archaeal and Bacterial Type Strains, Phase II (KMG-II): from individual species to whole genera.</title>
        <authorList>
            <person name="Goeker M."/>
        </authorList>
    </citation>
    <scope>NUCLEOTIDE SEQUENCE [LARGE SCALE GENOMIC DNA]</scope>
    <source>
        <strain evidence="2 3">DSM 29821</strain>
    </source>
</reference>
<organism evidence="2 3">
    <name type="scientific">Chitinophaga dinghuensis</name>
    <dbReference type="NCBI Taxonomy" id="1539050"/>
    <lineage>
        <taxon>Bacteria</taxon>
        <taxon>Pseudomonadati</taxon>
        <taxon>Bacteroidota</taxon>
        <taxon>Chitinophagia</taxon>
        <taxon>Chitinophagales</taxon>
        <taxon>Chitinophagaceae</taxon>
        <taxon>Chitinophaga</taxon>
    </lineage>
</organism>
<dbReference type="Proteomes" id="UP000249819">
    <property type="component" value="Unassembled WGS sequence"/>
</dbReference>
<dbReference type="InterPro" id="IPR050441">
    <property type="entry name" value="RBM"/>
</dbReference>
<dbReference type="EMBL" id="QLMA01000005">
    <property type="protein sequence ID" value="RAJ80248.1"/>
    <property type="molecule type" value="Genomic_DNA"/>
</dbReference>
<dbReference type="PROSITE" id="PS50102">
    <property type="entry name" value="RRM"/>
    <property type="match status" value="1"/>
</dbReference>
<keyword evidence="3" id="KW-1185">Reference proteome</keyword>
<dbReference type="GO" id="GO:0003723">
    <property type="term" value="F:RNA binding"/>
    <property type="evidence" value="ECO:0007669"/>
    <property type="project" value="InterPro"/>
</dbReference>
<evidence type="ECO:0000259" key="1">
    <source>
        <dbReference type="PROSITE" id="PS50102"/>
    </source>
</evidence>